<evidence type="ECO:0000313" key="3">
    <source>
        <dbReference type="Proteomes" id="UP000442695"/>
    </source>
</evidence>
<dbReference type="InterPro" id="IPR050789">
    <property type="entry name" value="Diverse_Enzym_Activities"/>
</dbReference>
<organism evidence="2 3">
    <name type="scientific">Pseudomonas putida</name>
    <name type="common">Arthrobacter siderocapsulatus</name>
    <dbReference type="NCBI Taxonomy" id="303"/>
    <lineage>
        <taxon>Bacteria</taxon>
        <taxon>Pseudomonadati</taxon>
        <taxon>Pseudomonadota</taxon>
        <taxon>Gammaproteobacteria</taxon>
        <taxon>Pseudomonadales</taxon>
        <taxon>Pseudomonadaceae</taxon>
        <taxon>Pseudomonas</taxon>
    </lineage>
</organism>
<dbReference type="Proteomes" id="UP000442695">
    <property type="component" value="Unassembled WGS sequence"/>
</dbReference>
<evidence type="ECO:0000313" key="2">
    <source>
        <dbReference type="EMBL" id="KAF0250701.1"/>
    </source>
</evidence>
<protein>
    <submittedName>
        <fullName evidence="2">Serine hydrolase</fullName>
    </submittedName>
</protein>
<dbReference type="GO" id="GO:0016787">
    <property type="term" value="F:hydrolase activity"/>
    <property type="evidence" value="ECO:0007669"/>
    <property type="project" value="UniProtKB-KW"/>
</dbReference>
<dbReference type="InterPro" id="IPR012338">
    <property type="entry name" value="Beta-lactam/transpept-like"/>
</dbReference>
<comment type="caution">
    <text evidence="2">The sequence shown here is derived from an EMBL/GenBank/DDBJ whole genome shotgun (WGS) entry which is preliminary data.</text>
</comment>
<reference evidence="2 3" key="1">
    <citation type="submission" date="2019-12" db="EMBL/GenBank/DDBJ databases">
        <authorList>
            <person name="Woiski C."/>
        </authorList>
    </citation>
    <scope>NUCLEOTIDE SEQUENCE [LARGE SCALE GENOMIC DNA]</scope>
    <source>
        <strain evidence="2 3">BOE100</strain>
    </source>
</reference>
<accession>A0A7V8E9K1</accession>
<dbReference type="EMBL" id="WOWR01000097">
    <property type="protein sequence ID" value="KAF0250701.1"/>
    <property type="molecule type" value="Genomic_DNA"/>
</dbReference>
<dbReference type="RefSeq" id="WP_010952974.1">
    <property type="nucleotide sequence ID" value="NZ_CABEEI010000004.1"/>
</dbReference>
<keyword evidence="2" id="KW-0378">Hydrolase</keyword>
<dbReference type="PANTHER" id="PTHR43283">
    <property type="entry name" value="BETA-LACTAMASE-RELATED"/>
    <property type="match status" value="1"/>
</dbReference>
<feature type="domain" description="Beta-lactamase-related" evidence="1">
    <location>
        <begin position="16"/>
        <end position="369"/>
    </location>
</feature>
<dbReference type="AlphaFoldDB" id="A0A7V8E9K1"/>
<dbReference type="PANTHER" id="PTHR43283:SF3">
    <property type="entry name" value="BETA-LACTAMASE FAMILY PROTEIN (AFU_ORTHOLOGUE AFUA_5G07500)"/>
    <property type="match status" value="1"/>
</dbReference>
<sequence length="388" mass="41905">MSIKAGFDDRALARVEAAIRADVESGIYDGAVIKVARHGQIALDATIGFSNRRAGAAMREDAVFKVLSLTKAFTTTLVLEAIDLGLLSLTTRVVDVIPEFWGRDLFRSGRKERVNVGHLLTHRAGLSPTPQPLPYDQLHNFSETIQAICALDVVGEPGKAFNYSPTVNHALLGEMVRRVHGAASLAELMDQRLFSRLGMSSTSLGPTSQIRDRLVPLTSDFPEGGWLTNADIKAVADAIEAPNSQMPWVGAMTSAQDVFVFAEMLREQGTVRDERILSPAVVRKATTLQTGDAINDLYKLLADARHWDLPAGNMGLGFALGGDGLTVSQFGTLTSPGTFGNFGAGSTLFWVDPESQITFVCLTAKVMEESENILRFQRLSDLVASAAL</sequence>
<name>A0A7V8E9K1_PSEPU</name>
<dbReference type="InterPro" id="IPR001466">
    <property type="entry name" value="Beta-lactam-related"/>
</dbReference>
<dbReference type="Pfam" id="PF00144">
    <property type="entry name" value="Beta-lactamase"/>
    <property type="match status" value="1"/>
</dbReference>
<dbReference type="Gene3D" id="3.40.710.10">
    <property type="entry name" value="DD-peptidase/beta-lactamase superfamily"/>
    <property type="match status" value="1"/>
</dbReference>
<evidence type="ECO:0000259" key="1">
    <source>
        <dbReference type="Pfam" id="PF00144"/>
    </source>
</evidence>
<proteinExistence type="predicted"/>
<dbReference type="SUPFAM" id="SSF56601">
    <property type="entry name" value="beta-lactamase/transpeptidase-like"/>
    <property type="match status" value="1"/>
</dbReference>
<gene>
    <name evidence="2" type="ORF">GN299_32550</name>
</gene>